<feature type="domain" description="DUF559" evidence="1">
    <location>
        <begin position="227"/>
        <end position="280"/>
    </location>
</feature>
<reference evidence="2" key="1">
    <citation type="submission" date="2020-05" db="EMBL/GenBank/DDBJ databases">
        <authorList>
            <person name="Chiriac C."/>
            <person name="Salcher M."/>
            <person name="Ghai R."/>
            <person name="Kavagutti S V."/>
        </authorList>
    </citation>
    <scope>NUCLEOTIDE SEQUENCE</scope>
</reference>
<organism evidence="2">
    <name type="scientific">freshwater metagenome</name>
    <dbReference type="NCBI Taxonomy" id="449393"/>
    <lineage>
        <taxon>unclassified sequences</taxon>
        <taxon>metagenomes</taxon>
        <taxon>ecological metagenomes</taxon>
    </lineage>
</organism>
<protein>
    <submittedName>
        <fullName evidence="2">Unannotated protein</fullName>
    </submittedName>
</protein>
<dbReference type="InterPro" id="IPR007569">
    <property type="entry name" value="DUF559"/>
</dbReference>
<evidence type="ECO:0000313" key="2">
    <source>
        <dbReference type="EMBL" id="CAB4732247.1"/>
    </source>
</evidence>
<evidence type="ECO:0000259" key="1">
    <source>
        <dbReference type="Pfam" id="PF04480"/>
    </source>
</evidence>
<accession>A0A6J6SCH1</accession>
<dbReference type="Pfam" id="PF04480">
    <property type="entry name" value="DUF559"/>
    <property type="match status" value="1"/>
</dbReference>
<dbReference type="InterPro" id="IPR011335">
    <property type="entry name" value="Restrct_endonuc-II-like"/>
</dbReference>
<dbReference type="EMBL" id="CAEZYQ010000003">
    <property type="protein sequence ID" value="CAB4732247.1"/>
    <property type="molecule type" value="Genomic_DNA"/>
</dbReference>
<sequence length="299" mass="31839">MDATTTPPVTEVLARLGGVAPRARLVAACGRSVVDSALADGRLVAVTRGVYCSAETDASRAAAASVSGVLSWRSAAMAQGWAVRTVPRKPDVTLPRNRSIARTRVAGLTVHRADLGPDDVRDGCTSPDRTLLDCLRGLPFEEALAVADSALRAGFESGRLAALARDARGPGSAAVRRVAAVADGRAANPFESSLRAICLEVDGLEVTPQHTVRAPHWLGTPDLADVRLEIALEADSFEWHGDRAALHRDARRYNALVAAGWLVLRFSWEEVMFHPKRVRAVLEAVVARRSQRCSCGAAA</sequence>
<proteinExistence type="predicted"/>
<name>A0A6J6SCH1_9ZZZZ</name>
<dbReference type="SUPFAM" id="SSF52980">
    <property type="entry name" value="Restriction endonuclease-like"/>
    <property type="match status" value="1"/>
</dbReference>
<gene>
    <name evidence="2" type="ORF">UFOPK2761_00598</name>
</gene>
<dbReference type="Gene3D" id="3.40.960.10">
    <property type="entry name" value="VSR Endonuclease"/>
    <property type="match status" value="1"/>
</dbReference>
<dbReference type="AlphaFoldDB" id="A0A6J6SCH1"/>